<keyword evidence="8" id="KW-0479">Metal-binding</keyword>
<dbReference type="GO" id="GO:0030003">
    <property type="term" value="P:intracellular monoatomic cation homeostasis"/>
    <property type="evidence" value="ECO:0007669"/>
    <property type="project" value="TreeGrafter"/>
</dbReference>
<dbReference type="InterPro" id="IPR059005">
    <property type="entry name" value="LETM1_C"/>
</dbReference>
<dbReference type="EMBL" id="AMPZ03000004">
    <property type="protein sequence ID" value="KAH9584892.1"/>
    <property type="molecule type" value="Genomic_DNA"/>
</dbReference>
<keyword evidence="12 21" id="KW-1133">Transmembrane helix</keyword>
<reference evidence="24" key="4">
    <citation type="journal article" date="2022" name="PLoS Pathog.">
        <title>Chromosome-level genome of Schistosoma haematobium underpins genome-wide explorations of molecular variation.</title>
        <authorList>
            <person name="Stroehlein A.J."/>
            <person name="Korhonen P.K."/>
            <person name="Lee V.V."/>
            <person name="Ralph S.A."/>
            <person name="Mentink-Kane M."/>
            <person name="You H."/>
            <person name="McManus D.P."/>
            <person name="Tchuente L.T."/>
            <person name="Stothard J.R."/>
            <person name="Kaur P."/>
            <person name="Dudchenko O."/>
            <person name="Aiden E.L."/>
            <person name="Yang B."/>
            <person name="Yang H."/>
            <person name="Emery A.M."/>
            <person name="Webster B.L."/>
            <person name="Brindley P.J."/>
            <person name="Rollinson D."/>
            <person name="Chang B.C.H."/>
            <person name="Gasser R.B."/>
            <person name="Young N.D."/>
        </authorList>
    </citation>
    <scope>NUCLEOTIDE SEQUENCE</scope>
</reference>
<dbReference type="Pfam" id="PF26561">
    <property type="entry name" value="LETM1_C"/>
    <property type="match status" value="1"/>
</dbReference>
<keyword evidence="16 21" id="KW-0472">Membrane</keyword>
<dbReference type="InterPro" id="IPR002048">
    <property type="entry name" value="EF_hand_dom"/>
</dbReference>
<dbReference type="GeneID" id="24589051"/>
<feature type="transmembrane region" description="Helical" evidence="21">
    <location>
        <begin position="185"/>
        <end position="208"/>
    </location>
</feature>
<dbReference type="InterPro" id="IPR011992">
    <property type="entry name" value="EF-hand-dom_pair"/>
</dbReference>
<evidence type="ECO:0000259" key="22">
    <source>
        <dbReference type="PROSITE" id="PS50222"/>
    </source>
</evidence>
<keyword evidence="25" id="KW-1185">Reference proteome</keyword>
<dbReference type="GO" id="GO:0005509">
    <property type="term" value="F:calcium ion binding"/>
    <property type="evidence" value="ECO:0007669"/>
    <property type="project" value="InterPro"/>
</dbReference>
<comment type="subcellular location">
    <subcellularLocation>
        <location evidence="1">Mitochondrion inner membrane</location>
        <topology evidence="1">Single-pass membrane protein</topology>
    </subcellularLocation>
</comment>
<dbReference type="InterPro" id="IPR044202">
    <property type="entry name" value="LETM1/MDM38-like"/>
</dbReference>
<feature type="non-terminal residue" evidence="24">
    <location>
        <position position="794"/>
    </location>
</feature>
<gene>
    <name evidence="24" type="primary">LETM1_1</name>
    <name evidence="24" type="ORF">MS3_00006330</name>
</gene>
<evidence type="ECO:0000256" key="19">
    <source>
        <dbReference type="SAM" id="Coils"/>
    </source>
</evidence>
<evidence type="ECO:0000256" key="17">
    <source>
        <dbReference type="ARBA" id="ARBA00031360"/>
    </source>
</evidence>
<proteinExistence type="inferred from homology"/>
<organism evidence="24 25">
    <name type="scientific">Schistosoma haematobium</name>
    <name type="common">Blood fluke</name>
    <dbReference type="NCBI Taxonomy" id="6185"/>
    <lineage>
        <taxon>Eukaryota</taxon>
        <taxon>Metazoa</taxon>
        <taxon>Spiralia</taxon>
        <taxon>Lophotrochozoa</taxon>
        <taxon>Platyhelminthes</taxon>
        <taxon>Trematoda</taxon>
        <taxon>Digenea</taxon>
        <taxon>Strigeidida</taxon>
        <taxon>Schistosomatoidea</taxon>
        <taxon>Schistosomatidae</taxon>
        <taxon>Schistosoma</taxon>
    </lineage>
</organism>
<feature type="coiled-coil region" evidence="19">
    <location>
        <begin position="590"/>
        <end position="661"/>
    </location>
</feature>
<keyword evidence="11" id="KW-0809">Transit peptide</keyword>
<dbReference type="GO" id="GO:0015297">
    <property type="term" value="F:antiporter activity"/>
    <property type="evidence" value="ECO:0007669"/>
    <property type="project" value="UniProtKB-KW"/>
</dbReference>
<evidence type="ECO:0000313" key="25">
    <source>
        <dbReference type="Proteomes" id="UP000471633"/>
    </source>
</evidence>
<name>A0A922IQP3_SCHHA</name>
<evidence type="ECO:0000256" key="7">
    <source>
        <dbReference type="ARBA" id="ARBA00022692"/>
    </source>
</evidence>
<dbReference type="PROSITE" id="PS51758">
    <property type="entry name" value="LETM1_RBD"/>
    <property type="match status" value="1"/>
</dbReference>
<evidence type="ECO:0000256" key="18">
    <source>
        <dbReference type="PROSITE-ProRule" id="PRU01094"/>
    </source>
</evidence>
<dbReference type="Gene3D" id="1.10.238.10">
    <property type="entry name" value="EF-hand"/>
    <property type="match status" value="1"/>
</dbReference>
<keyword evidence="14" id="KW-0406">Ion transport</keyword>
<evidence type="ECO:0000256" key="5">
    <source>
        <dbReference type="ARBA" id="ARBA00022449"/>
    </source>
</evidence>
<evidence type="ECO:0000256" key="4">
    <source>
        <dbReference type="ARBA" id="ARBA00022448"/>
    </source>
</evidence>
<keyword evidence="15 18" id="KW-0496">Mitochondrion</keyword>
<dbReference type="KEGG" id="shx:MS3_00006330"/>
<evidence type="ECO:0000256" key="14">
    <source>
        <dbReference type="ARBA" id="ARBA00023065"/>
    </source>
</evidence>
<evidence type="ECO:0000256" key="6">
    <source>
        <dbReference type="ARBA" id="ARBA00022568"/>
    </source>
</evidence>
<feature type="region of interest" description="Disordered" evidence="20">
    <location>
        <begin position="100"/>
        <end position="128"/>
    </location>
</feature>
<keyword evidence="7 21" id="KW-0812">Transmembrane</keyword>
<keyword evidence="10" id="KW-0106">Calcium</keyword>
<evidence type="ECO:0000256" key="9">
    <source>
        <dbReference type="ARBA" id="ARBA00022792"/>
    </source>
</evidence>
<dbReference type="InterPro" id="IPR033122">
    <property type="entry name" value="LETM1-like_RBD"/>
</dbReference>
<sequence length="794" mass="90676">LLFYKFNTELRYAFVSNPHLRLIPQRGFHQNWNMYISSRFPANTHTLRNISLSQLHPVISVHRLSTNSSLFALVHEGKRIGNHSDFPIWCINPVKIETPVPRPNKTPPTNSSVEPPKEPKKKEDEKQVKPPMWIRIKDGIVHYYHGFRLLGLEIRIASGICFRVLGGHTLTRRERKQLVRTLADILRLLPFSVFIIVPFMEILIPFYVKFFPFMLPSTFKDKSTEANAIQQRLKAKLELTHFLQETLMQTAGALKSSSDAPTVTEFQEFIKKVQKSGEQAQAKDITRFSKLFEDQVTLDSLDNKQLRMLCRLLSLPTIGPSHLLRFQIWIRVRQLKAEDKLIANEGVDQIPPWELQSLCQERGMRSVGLPKEKLQSQLSEWLDLHLEKNVPITLLLFSRALHVTQALVDQNPLQQAIAQLPPSASSEAVARVLETTPHDELDPVTKIKVLREEQDSIKAERVQRKQELIEKQKSEKGKTIITGLPEGDQAPLLKGLKNEELDKVTPVLTDSATFMSESTEIQSEIRKPVQNIQPIDTLQTSVNAKSKDDSHIDSLPVKSEKPKTSDTEEVTEISAGDLAEIHSAIAESTRHLDSETIDELKEQVAKLQQKRQAELVASEEVTDKRKSKAALHLESRLERLIKEMDTMVDRLNDKRTQLLKDIEVFESHINESTESKERSKIMDQIKADHDRMVDINDLLISLKRIQNIPDDTRWEKILKVLDEDHDGKIELNHILSVIELLGSENVKLSGKEIARVLEMIDNEHLAKAIPTEELKADKNRLKSSVDDSSQVTSK</sequence>
<dbReference type="PROSITE" id="PS50222">
    <property type="entry name" value="EF_HAND_2"/>
    <property type="match status" value="1"/>
</dbReference>
<keyword evidence="6" id="KW-0109">Calcium transport</keyword>
<accession>A0A922IQP3</accession>
<keyword evidence="4" id="KW-0813">Transport</keyword>
<keyword evidence="9" id="KW-0999">Mitochondrion inner membrane</keyword>
<reference evidence="24" key="1">
    <citation type="journal article" date="2012" name="Nat. Genet.">
        <title>Whole-genome sequence of Schistosoma haematobium.</title>
        <authorList>
            <person name="Young N.D."/>
            <person name="Jex A.R."/>
            <person name="Li B."/>
            <person name="Liu S."/>
            <person name="Yang L."/>
            <person name="Xiong Z."/>
            <person name="Li Y."/>
            <person name="Cantacessi C."/>
            <person name="Hall R.S."/>
            <person name="Xu X."/>
            <person name="Chen F."/>
            <person name="Wu X."/>
            <person name="Zerlotini A."/>
            <person name="Oliveira G."/>
            <person name="Hofmann A."/>
            <person name="Zhang G."/>
            <person name="Fang X."/>
            <person name="Kang Y."/>
            <person name="Campbell B.E."/>
            <person name="Loukas A."/>
            <person name="Ranganathan S."/>
            <person name="Rollinson D."/>
            <person name="Rinaldi G."/>
            <person name="Brindley P.J."/>
            <person name="Yang H."/>
            <person name="Wang J."/>
            <person name="Wang J."/>
            <person name="Gasser R.B."/>
        </authorList>
    </citation>
    <scope>NUCLEOTIDE SEQUENCE</scope>
</reference>
<feature type="domain" description="Letm1 RBD" evidence="23">
    <location>
        <begin position="231"/>
        <end position="513"/>
    </location>
</feature>
<dbReference type="PANTHER" id="PTHR14009:SF1">
    <property type="entry name" value="MITOCHONDRIAL PROTON_CALCIUM EXCHANGER PROTEIN"/>
    <property type="match status" value="1"/>
</dbReference>
<evidence type="ECO:0000256" key="10">
    <source>
        <dbReference type="ARBA" id="ARBA00022837"/>
    </source>
</evidence>
<dbReference type="CTD" id="24589051"/>
<feature type="domain" description="EF-hand" evidence="22">
    <location>
        <begin position="709"/>
        <end position="744"/>
    </location>
</feature>
<reference evidence="24" key="3">
    <citation type="submission" date="2021-06" db="EMBL/GenBank/DDBJ databases">
        <title>Chromosome-level genome assembly for S. haematobium.</title>
        <authorList>
            <person name="Stroehlein A.J."/>
        </authorList>
    </citation>
    <scope>NUCLEOTIDE SEQUENCE</scope>
</reference>
<evidence type="ECO:0000256" key="3">
    <source>
        <dbReference type="ARBA" id="ARBA00020557"/>
    </source>
</evidence>
<protein>
    <recommendedName>
        <fullName evidence="3">Mitochondrial proton/calcium exchanger protein</fullName>
    </recommendedName>
    <alternativeName>
        <fullName evidence="17">Leucine zipper-EF-hand-containing transmembrane protein 1</fullName>
    </alternativeName>
</protein>
<dbReference type="Proteomes" id="UP000471633">
    <property type="component" value="Unassembled WGS sequence"/>
</dbReference>
<comment type="caution">
    <text evidence="24">The sequence shown here is derived from an EMBL/GenBank/DDBJ whole genome shotgun (WGS) entry which is preliminary data.</text>
</comment>
<dbReference type="AlphaFoldDB" id="A0A922IQP3"/>
<evidence type="ECO:0000259" key="23">
    <source>
        <dbReference type="PROSITE" id="PS51758"/>
    </source>
</evidence>
<evidence type="ECO:0000256" key="21">
    <source>
        <dbReference type="SAM" id="Phobius"/>
    </source>
</evidence>
<keyword evidence="13 19" id="KW-0175">Coiled coil</keyword>
<feature type="region of interest" description="Disordered" evidence="20">
    <location>
        <begin position="539"/>
        <end position="576"/>
    </location>
</feature>
<feature type="compositionally biased region" description="Basic and acidic residues" evidence="20">
    <location>
        <begin position="545"/>
        <end position="566"/>
    </location>
</feature>
<evidence type="ECO:0000256" key="1">
    <source>
        <dbReference type="ARBA" id="ARBA00004434"/>
    </source>
</evidence>
<dbReference type="SUPFAM" id="SSF47473">
    <property type="entry name" value="EF-hand"/>
    <property type="match status" value="1"/>
</dbReference>
<dbReference type="GO" id="GO:0043022">
    <property type="term" value="F:ribosome binding"/>
    <property type="evidence" value="ECO:0007669"/>
    <property type="project" value="InterPro"/>
</dbReference>
<dbReference type="GO" id="GO:0005743">
    <property type="term" value="C:mitochondrial inner membrane"/>
    <property type="evidence" value="ECO:0007669"/>
    <property type="project" value="UniProtKB-SubCell"/>
</dbReference>
<evidence type="ECO:0000256" key="11">
    <source>
        <dbReference type="ARBA" id="ARBA00022946"/>
    </source>
</evidence>
<evidence type="ECO:0000256" key="16">
    <source>
        <dbReference type="ARBA" id="ARBA00023136"/>
    </source>
</evidence>
<feature type="compositionally biased region" description="Basic and acidic residues" evidence="20">
    <location>
        <begin position="115"/>
        <end position="128"/>
    </location>
</feature>
<evidence type="ECO:0000313" key="24">
    <source>
        <dbReference type="EMBL" id="KAH9584892.1"/>
    </source>
</evidence>
<reference evidence="24" key="2">
    <citation type="journal article" date="2019" name="Gigascience">
        <title>High-quality Schistosoma haematobium genome achieved by single-molecule and long-range sequencing.</title>
        <authorList>
            <person name="Stroehlein A.J."/>
            <person name="Korhonen P.K."/>
            <person name="Chong T.M."/>
            <person name="Lim Y.L."/>
            <person name="Chan K.G."/>
            <person name="Webster B."/>
            <person name="Rollinson D."/>
            <person name="Brindley P.J."/>
            <person name="Gasser R.B."/>
            <person name="Young N.D."/>
        </authorList>
    </citation>
    <scope>NUCLEOTIDE SEQUENCE</scope>
</reference>
<evidence type="ECO:0000256" key="20">
    <source>
        <dbReference type="SAM" id="MobiDB-lite"/>
    </source>
</evidence>
<evidence type="ECO:0000256" key="12">
    <source>
        <dbReference type="ARBA" id="ARBA00022989"/>
    </source>
</evidence>
<evidence type="ECO:0000256" key="8">
    <source>
        <dbReference type="ARBA" id="ARBA00022723"/>
    </source>
</evidence>
<evidence type="ECO:0000256" key="15">
    <source>
        <dbReference type="ARBA" id="ARBA00023128"/>
    </source>
</evidence>
<comment type="similarity">
    <text evidence="2">Belongs to the LETM1 family.</text>
</comment>
<evidence type="ECO:0000256" key="2">
    <source>
        <dbReference type="ARBA" id="ARBA00009584"/>
    </source>
</evidence>
<dbReference type="PANTHER" id="PTHR14009">
    <property type="entry name" value="LEUCINE ZIPPER-EF-HAND CONTAINING TRANSMEMBRANE PROTEIN"/>
    <property type="match status" value="1"/>
</dbReference>
<keyword evidence="5" id="KW-0050">Antiport</keyword>
<evidence type="ECO:0000256" key="13">
    <source>
        <dbReference type="ARBA" id="ARBA00023054"/>
    </source>
</evidence>
<dbReference type="Pfam" id="PF07766">
    <property type="entry name" value="LETM1_RBD"/>
    <property type="match status" value="1"/>
</dbReference>
<dbReference type="RefSeq" id="XP_035587613.2">
    <property type="nucleotide sequence ID" value="XM_035732305.2"/>
</dbReference>